<sequence length="189" mass="20435">MASTPDPSTSLELSFHGVKRAELMGKVGIGGCLGHSDHKVIEFKISVDRRKSAANLNSGHEKSRIQPVTHPADQGKSVVVLCLDFSKAFDIVSPRILQGKMSSTQLDKHIMWLVSNWLTGGAQRVIMNGVTSGWRPVTGGVPWGSILGPVTFNIFINDLDTRLEGILRKFSDDTKLGGAVDSLKGREGL</sequence>
<dbReference type="EMBL" id="WHWB01034559">
    <property type="protein sequence ID" value="KAJ7408179.1"/>
    <property type="molecule type" value="Genomic_DNA"/>
</dbReference>
<evidence type="ECO:0000313" key="3">
    <source>
        <dbReference type="Proteomes" id="UP001145742"/>
    </source>
</evidence>
<gene>
    <name evidence="2" type="ORF">WISP_122314</name>
</gene>
<accession>A0ABQ9CV52</accession>
<dbReference type="InterPro" id="IPR000477">
    <property type="entry name" value="RT_dom"/>
</dbReference>
<comment type="caution">
    <text evidence="2">The sequence shown here is derived from an EMBL/GenBank/DDBJ whole genome shotgun (WGS) entry which is preliminary data.</text>
</comment>
<keyword evidence="3" id="KW-1185">Reference proteome</keyword>
<proteinExistence type="predicted"/>
<protein>
    <submittedName>
        <fullName evidence="2">Rna-directed dna polymerase from mobile element jockey-like</fullName>
    </submittedName>
</protein>
<evidence type="ECO:0000259" key="1">
    <source>
        <dbReference type="Pfam" id="PF00078"/>
    </source>
</evidence>
<dbReference type="Proteomes" id="UP001145742">
    <property type="component" value="Unassembled WGS sequence"/>
</dbReference>
<organism evidence="2 3">
    <name type="scientific">Willisornis vidua</name>
    <name type="common">Xingu scale-backed antbird</name>
    <dbReference type="NCBI Taxonomy" id="1566151"/>
    <lineage>
        <taxon>Eukaryota</taxon>
        <taxon>Metazoa</taxon>
        <taxon>Chordata</taxon>
        <taxon>Craniata</taxon>
        <taxon>Vertebrata</taxon>
        <taxon>Euteleostomi</taxon>
        <taxon>Archelosauria</taxon>
        <taxon>Archosauria</taxon>
        <taxon>Dinosauria</taxon>
        <taxon>Saurischia</taxon>
        <taxon>Theropoda</taxon>
        <taxon>Coelurosauria</taxon>
        <taxon>Aves</taxon>
        <taxon>Neognathae</taxon>
        <taxon>Neoaves</taxon>
        <taxon>Telluraves</taxon>
        <taxon>Australaves</taxon>
        <taxon>Passeriformes</taxon>
        <taxon>Thamnophilidae</taxon>
        <taxon>Willisornis</taxon>
    </lineage>
</organism>
<reference evidence="2" key="1">
    <citation type="submission" date="2019-10" db="EMBL/GenBank/DDBJ databases">
        <authorList>
            <person name="Soares A.E.R."/>
            <person name="Aleixo A."/>
            <person name="Schneider P."/>
            <person name="Miyaki C.Y."/>
            <person name="Schneider M.P."/>
            <person name="Mello C."/>
            <person name="Vasconcelos A.T.R."/>
        </authorList>
    </citation>
    <scope>NUCLEOTIDE SEQUENCE</scope>
    <source>
        <tissue evidence="2">Muscle</tissue>
    </source>
</reference>
<evidence type="ECO:0000313" key="2">
    <source>
        <dbReference type="EMBL" id="KAJ7408179.1"/>
    </source>
</evidence>
<dbReference type="Pfam" id="PF00078">
    <property type="entry name" value="RVT_1"/>
    <property type="match status" value="1"/>
</dbReference>
<dbReference type="PANTHER" id="PTHR33332">
    <property type="entry name" value="REVERSE TRANSCRIPTASE DOMAIN-CONTAINING PROTEIN"/>
    <property type="match status" value="1"/>
</dbReference>
<feature type="domain" description="Reverse transcriptase" evidence="1">
    <location>
        <begin position="68"/>
        <end position="174"/>
    </location>
</feature>
<name>A0ABQ9CV52_9PASS</name>